<feature type="region of interest" description="Disordered" evidence="1">
    <location>
        <begin position="1"/>
        <end position="30"/>
    </location>
</feature>
<gene>
    <name evidence="3" type="ORF">LSH36_848g00015</name>
</gene>
<accession>A0AAD9J0H8</accession>
<dbReference type="EMBL" id="JAODUP010000848">
    <property type="protein sequence ID" value="KAK2143375.1"/>
    <property type="molecule type" value="Genomic_DNA"/>
</dbReference>
<comment type="caution">
    <text evidence="3">The sequence shown here is derived from an EMBL/GenBank/DDBJ whole genome shotgun (WGS) entry which is preliminary data.</text>
</comment>
<dbReference type="PROSITE" id="PS00028">
    <property type="entry name" value="ZINC_FINGER_C2H2_1"/>
    <property type="match status" value="1"/>
</dbReference>
<feature type="region of interest" description="Disordered" evidence="1">
    <location>
        <begin position="177"/>
        <end position="202"/>
    </location>
</feature>
<keyword evidence="4" id="KW-1185">Reference proteome</keyword>
<name>A0AAD9J0H8_9ANNE</name>
<organism evidence="3 4">
    <name type="scientific">Paralvinella palmiformis</name>
    <dbReference type="NCBI Taxonomy" id="53620"/>
    <lineage>
        <taxon>Eukaryota</taxon>
        <taxon>Metazoa</taxon>
        <taxon>Spiralia</taxon>
        <taxon>Lophotrochozoa</taxon>
        <taxon>Annelida</taxon>
        <taxon>Polychaeta</taxon>
        <taxon>Sedentaria</taxon>
        <taxon>Canalipalpata</taxon>
        <taxon>Terebellida</taxon>
        <taxon>Terebelliformia</taxon>
        <taxon>Alvinellidae</taxon>
        <taxon>Paralvinella</taxon>
    </lineage>
</organism>
<dbReference type="Proteomes" id="UP001208570">
    <property type="component" value="Unassembled WGS sequence"/>
</dbReference>
<feature type="compositionally biased region" description="Basic and acidic residues" evidence="1">
    <location>
        <begin position="11"/>
        <end position="24"/>
    </location>
</feature>
<protein>
    <recommendedName>
        <fullName evidence="2">C2H2-type domain-containing protein</fullName>
    </recommendedName>
</protein>
<feature type="domain" description="C2H2-type" evidence="2">
    <location>
        <begin position="59"/>
        <end position="79"/>
    </location>
</feature>
<evidence type="ECO:0000313" key="4">
    <source>
        <dbReference type="Proteomes" id="UP001208570"/>
    </source>
</evidence>
<reference evidence="3" key="1">
    <citation type="journal article" date="2023" name="Mol. Biol. Evol.">
        <title>Third-Generation Sequencing Reveals the Adaptive Role of the Epigenome in Three Deep-Sea Polychaetes.</title>
        <authorList>
            <person name="Perez M."/>
            <person name="Aroh O."/>
            <person name="Sun Y."/>
            <person name="Lan Y."/>
            <person name="Juniper S.K."/>
            <person name="Young C.R."/>
            <person name="Angers B."/>
            <person name="Qian P.Y."/>
        </authorList>
    </citation>
    <scope>NUCLEOTIDE SEQUENCE</scope>
    <source>
        <strain evidence="3">P08H-3</strain>
    </source>
</reference>
<sequence>MKMGIESTENGDSKSRSRRSRSDSTRALFGSNSNDNNLELNGVLSVLDEYDSYDGGINCRVCGKLYKSRVCFTKHLWEHTVYWEVFKGEKNHDRVLSIQAAIILWNHCQGNGTSHHSSTANVKPNLDSLLVTSPHKKDKDINDNEITERVKVSVDGECDPRSKLEYRGKRKRLLSESGMVTSSFPPSAHSEVGSPAKLTRHC</sequence>
<evidence type="ECO:0000313" key="3">
    <source>
        <dbReference type="EMBL" id="KAK2143375.1"/>
    </source>
</evidence>
<evidence type="ECO:0000256" key="1">
    <source>
        <dbReference type="SAM" id="MobiDB-lite"/>
    </source>
</evidence>
<dbReference type="InterPro" id="IPR013087">
    <property type="entry name" value="Znf_C2H2_type"/>
</dbReference>
<proteinExistence type="predicted"/>
<dbReference type="AlphaFoldDB" id="A0AAD9J0H8"/>
<evidence type="ECO:0000259" key="2">
    <source>
        <dbReference type="PROSITE" id="PS00028"/>
    </source>
</evidence>